<dbReference type="InParanoid" id="G2YGC7"/>
<protein>
    <submittedName>
        <fullName evidence="1">Uncharacterized protein</fullName>
    </submittedName>
</protein>
<evidence type="ECO:0000313" key="1">
    <source>
        <dbReference type="EMBL" id="CCD50825.1"/>
    </source>
</evidence>
<dbReference type="AlphaFoldDB" id="G2YGC7"/>
<evidence type="ECO:0000313" key="2">
    <source>
        <dbReference type="Proteomes" id="UP000008177"/>
    </source>
</evidence>
<proteinExistence type="predicted"/>
<accession>G2YGC7</accession>
<gene>
    <name evidence="1" type="ORF">BofuT4_uP087290.1</name>
</gene>
<reference evidence="2" key="1">
    <citation type="journal article" date="2011" name="PLoS Genet.">
        <title>Genomic analysis of the necrotrophic fungal pathogens Sclerotinia sclerotiorum and Botrytis cinerea.</title>
        <authorList>
            <person name="Amselem J."/>
            <person name="Cuomo C.A."/>
            <person name="van Kan J.A."/>
            <person name="Viaud M."/>
            <person name="Benito E.P."/>
            <person name="Couloux A."/>
            <person name="Coutinho P.M."/>
            <person name="de Vries R.P."/>
            <person name="Dyer P.S."/>
            <person name="Fillinger S."/>
            <person name="Fournier E."/>
            <person name="Gout L."/>
            <person name="Hahn M."/>
            <person name="Kohn L."/>
            <person name="Lapalu N."/>
            <person name="Plummer K.M."/>
            <person name="Pradier J.M."/>
            <person name="Quevillon E."/>
            <person name="Sharon A."/>
            <person name="Simon A."/>
            <person name="ten Have A."/>
            <person name="Tudzynski B."/>
            <person name="Tudzynski P."/>
            <person name="Wincker P."/>
            <person name="Andrew M."/>
            <person name="Anthouard V."/>
            <person name="Beever R.E."/>
            <person name="Beffa R."/>
            <person name="Benoit I."/>
            <person name="Bouzid O."/>
            <person name="Brault B."/>
            <person name="Chen Z."/>
            <person name="Choquer M."/>
            <person name="Collemare J."/>
            <person name="Cotton P."/>
            <person name="Danchin E.G."/>
            <person name="Da Silva C."/>
            <person name="Gautier A."/>
            <person name="Giraud C."/>
            <person name="Giraud T."/>
            <person name="Gonzalez C."/>
            <person name="Grossetete S."/>
            <person name="Guldener U."/>
            <person name="Henrissat B."/>
            <person name="Howlett B.J."/>
            <person name="Kodira C."/>
            <person name="Kretschmer M."/>
            <person name="Lappartient A."/>
            <person name="Leroch M."/>
            <person name="Levis C."/>
            <person name="Mauceli E."/>
            <person name="Neuveglise C."/>
            <person name="Oeser B."/>
            <person name="Pearson M."/>
            <person name="Poulain J."/>
            <person name="Poussereau N."/>
            <person name="Quesneville H."/>
            <person name="Rascle C."/>
            <person name="Schumacher J."/>
            <person name="Segurens B."/>
            <person name="Sexton A."/>
            <person name="Silva E."/>
            <person name="Sirven C."/>
            <person name="Soanes D.M."/>
            <person name="Talbot N.J."/>
            <person name="Templeton M."/>
            <person name="Yandava C."/>
            <person name="Yarden O."/>
            <person name="Zeng Q."/>
            <person name="Rollins J.A."/>
            <person name="Lebrun M.H."/>
            <person name="Dickman M."/>
        </authorList>
    </citation>
    <scope>NUCLEOTIDE SEQUENCE [LARGE SCALE GENOMIC DNA]</scope>
    <source>
        <strain evidence="2">T4</strain>
    </source>
</reference>
<sequence length="54" mass="6028">MLHNCIPVSNGGFNFIITLRTFLYPVTSKANHSIRNCRPGGRARLQLTSQLLEA</sequence>
<organism evidence="1 2">
    <name type="scientific">Botryotinia fuckeliana (strain T4)</name>
    <name type="common">Noble rot fungus</name>
    <name type="synonym">Botrytis cinerea</name>
    <dbReference type="NCBI Taxonomy" id="999810"/>
    <lineage>
        <taxon>Eukaryota</taxon>
        <taxon>Fungi</taxon>
        <taxon>Dikarya</taxon>
        <taxon>Ascomycota</taxon>
        <taxon>Pezizomycotina</taxon>
        <taxon>Leotiomycetes</taxon>
        <taxon>Helotiales</taxon>
        <taxon>Sclerotiniaceae</taxon>
        <taxon>Botrytis</taxon>
    </lineage>
</organism>
<dbReference type="HOGENOM" id="CLU_3050084_0_0_1"/>
<dbReference type="EMBL" id="FQ790329">
    <property type="protein sequence ID" value="CCD50825.1"/>
    <property type="molecule type" value="Genomic_DNA"/>
</dbReference>
<name>G2YGC7_BOTF4</name>
<dbReference type="Proteomes" id="UP000008177">
    <property type="component" value="Unplaced contigs"/>
</dbReference>